<dbReference type="Ensembl" id="ENSCSRT00000024408.1">
    <property type="protein sequence ID" value="ENSCSRP00000023391.1"/>
    <property type="gene ID" value="ENSCSRG00000017587.1"/>
</dbReference>
<evidence type="ECO:0000313" key="2">
    <source>
        <dbReference type="Proteomes" id="UP000694403"/>
    </source>
</evidence>
<proteinExistence type="predicted"/>
<accession>A0A8C3T676</accession>
<keyword evidence="2" id="KW-1185">Reference proteome</keyword>
<reference evidence="1" key="2">
    <citation type="submission" date="2025-09" db="UniProtKB">
        <authorList>
            <consortium name="Ensembl"/>
        </authorList>
    </citation>
    <scope>IDENTIFICATION</scope>
</reference>
<reference evidence="1" key="1">
    <citation type="submission" date="2025-08" db="UniProtKB">
        <authorList>
            <consortium name="Ensembl"/>
        </authorList>
    </citation>
    <scope>IDENTIFICATION</scope>
</reference>
<dbReference type="Proteomes" id="UP000694403">
    <property type="component" value="Unplaced"/>
</dbReference>
<evidence type="ECO:0000313" key="1">
    <source>
        <dbReference type="Ensembl" id="ENSCSRP00000023391.1"/>
    </source>
</evidence>
<protein>
    <submittedName>
        <fullName evidence="1">Uncharacterized protein</fullName>
    </submittedName>
</protein>
<name>A0A8C3T676_CHESE</name>
<sequence>MGNMTSCCVSSSHKLLRNAHTWLESYRLDPKLRCKDTGCNSQHISDRENIYGDMETFPPPHPPHTVGAPSALPCLSMFNLSLGMIYSRGRQPMARVPKAARELIFSGTHTAQVLATGPGGSAF</sequence>
<dbReference type="AlphaFoldDB" id="A0A8C3T676"/>
<organism evidence="1 2">
    <name type="scientific">Chelydra serpentina</name>
    <name type="common">Snapping turtle</name>
    <name type="synonym">Testudo serpentina</name>
    <dbReference type="NCBI Taxonomy" id="8475"/>
    <lineage>
        <taxon>Eukaryota</taxon>
        <taxon>Metazoa</taxon>
        <taxon>Chordata</taxon>
        <taxon>Craniata</taxon>
        <taxon>Vertebrata</taxon>
        <taxon>Euteleostomi</taxon>
        <taxon>Archelosauria</taxon>
        <taxon>Testudinata</taxon>
        <taxon>Testudines</taxon>
        <taxon>Cryptodira</taxon>
        <taxon>Durocryptodira</taxon>
        <taxon>Americhelydia</taxon>
        <taxon>Chelydroidea</taxon>
        <taxon>Chelydridae</taxon>
        <taxon>Chelydra</taxon>
    </lineage>
</organism>